<dbReference type="OrthoDB" id="47475at2759"/>
<evidence type="ECO:0000256" key="4">
    <source>
        <dbReference type="ARBA" id="ARBA00022801"/>
    </source>
</evidence>
<reference evidence="6" key="1">
    <citation type="journal article" date="2013" name="Genome Biol. Evol.">
        <title>Punctuated emergences of genetic and phenotypic innovations in eumetazoan, bilaterian, euteleostome, and hominidae ancestors.</title>
        <authorList>
            <person name="Wenger Y."/>
            <person name="Galliot B."/>
        </authorList>
    </citation>
    <scope>NUCLEOTIDE SEQUENCE</scope>
    <source>
        <tissue evidence="6">Whole animals</tissue>
    </source>
</reference>
<evidence type="ECO:0000256" key="1">
    <source>
        <dbReference type="ARBA" id="ARBA00001231"/>
    </source>
</evidence>
<dbReference type="GO" id="GO:0004563">
    <property type="term" value="F:beta-N-acetylhexosaminidase activity"/>
    <property type="evidence" value="ECO:0007669"/>
    <property type="project" value="UniProtKB-EC"/>
</dbReference>
<accession>T2M8K1</accession>
<dbReference type="GO" id="GO:0005975">
    <property type="term" value="P:carbohydrate metabolic process"/>
    <property type="evidence" value="ECO:0007669"/>
    <property type="project" value="InterPro"/>
</dbReference>
<keyword evidence="4" id="KW-0378">Hydrolase</keyword>
<dbReference type="InterPro" id="IPR038901">
    <property type="entry name" value="HEXDC-like"/>
</dbReference>
<evidence type="ECO:0000256" key="3">
    <source>
        <dbReference type="ARBA" id="ARBA00012663"/>
    </source>
</evidence>
<organism evidence="6">
    <name type="scientific">Hydra vulgaris</name>
    <name type="common">Hydra</name>
    <name type="synonym">Hydra attenuata</name>
    <dbReference type="NCBI Taxonomy" id="6087"/>
    <lineage>
        <taxon>Eukaryota</taxon>
        <taxon>Metazoa</taxon>
        <taxon>Cnidaria</taxon>
        <taxon>Hydrozoa</taxon>
        <taxon>Hydroidolina</taxon>
        <taxon>Anthoathecata</taxon>
        <taxon>Aplanulata</taxon>
        <taxon>Hydridae</taxon>
        <taxon>Hydra</taxon>
    </lineage>
</organism>
<dbReference type="OMA" id="TWMNPWQ"/>
<dbReference type="EC" id="3.2.1.52" evidence="3"/>
<feature type="domain" description="Glycoside hydrolase family 20 catalytic" evidence="5">
    <location>
        <begin position="70"/>
        <end position="226"/>
    </location>
</feature>
<dbReference type="KEGG" id="hmg:100206200"/>
<dbReference type="InterPro" id="IPR017853">
    <property type="entry name" value="GH"/>
</dbReference>
<name>T2M8K1_HYDVU</name>
<dbReference type="InterPro" id="IPR015883">
    <property type="entry name" value="Glyco_hydro_20_cat"/>
</dbReference>
<dbReference type="CDD" id="cd06565">
    <property type="entry name" value="GH20_GcnA-like"/>
    <property type="match status" value="1"/>
</dbReference>
<dbReference type="EMBL" id="HAAD01002207">
    <property type="protein sequence ID" value="CDG68439.1"/>
    <property type="molecule type" value="mRNA"/>
</dbReference>
<comment type="catalytic activity">
    <reaction evidence="1">
        <text>Hydrolysis of terminal non-reducing N-acetyl-D-hexosamine residues in N-acetyl-beta-D-hexosaminides.</text>
        <dbReference type="EC" id="3.2.1.52"/>
    </reaction>
</comment>
<comment type="similarity">
    <text evidence="2">Belongs to the glycosyl hydrolase 20 family.</text>
</comment>
<dbReference type="PANTHER" id="PTHR21040">
    <property type="entry name" value="BCDNA.GH04120"/>
    <property type="match status" value="1"/>
</dbReference>
<protein>
    <recommendedName>
        <fullName evidence="3">beta-N-acetylhexosaminidase</fullName>
        <ecNumber evidence="3">3.2.1.52</ecNumber>
    </recommendedName>
</protein>
<sequence>METDNIDDAVSSKFVPNRVVHLDLKGSPPKINYLLRMIPLFRQWGANGLLVEYEDMFPYRNDLSVCSKEIAYSSEDIRSIQDLAKAEGMKYIPLLQSFGHLEFILKKKQYAHLRESNMNPGSLCPTHKESLSLIEEIVDQFIEEHSDIEYLHIGGDEVFCIGMCKECLESNQLQKQLYLSHMMPLIKLIKSKHPSVELIIWDDMIREFSISELEQLTPVIPMVWSYVDDLYDQFPHGMWQSYSDVFDEIWIASSFKGSSGPICDIPPIQHHINNHLSWLYLLENLDKKIITKIRGISFTGWSRYDHFATLCELLPVAFPSLVLCLQVFKQKCFSKELHLDVSKQLGYENSIPLSNNIIYDFSCGNFPGSELIHYIVELEHAKRQLAIVEERIDGWVDMWHAESIKELNFGHLAYISNVLNQIVQTYNSIKSPLQECLSGIFYEDTVQEFVKVKVDAKLKKCINLISNVEDAKRICLFDNDITEGLDDS</sequence>
<dbReference type="Pfam" id="PF00728">
    <property type="entry name" value="Glyco_hydro_20"/>
    <property type="match status" value="1"/>
</dbReference>
<dbReference type="PANTHER" id="PTHR21040:SF8">
    <property type="entry name" value="BCDNA.GH04120"/>
    <property type="match status" value="1"/>
</dbReference>
<dbReference type="AlphaFoldDB" id="T2M8K1"/>
<dbReference type="SUPFAM" id="SSF51445">
    <property type="entry name" value="(Trans)glycosidases"/>
    <property type="match status" value="1"/>
</dbReference>
<evidence type="ECO:0000259" key="5">
    <source>
        <dbReference type="Pfam" id="PF00728"/>
    </source>
</evidence>
<evidence type="ECO:0000256" key="2">
    <source>
        <dbReference type="ARBA" id="ARBA00006285"/>
    </source>
</evidence>
<evidence type="ECO:0000313" key="6">
    <source>
        <dbReference type="EMBL" id="CDG68439.1"/>
    </source>
</evidence>
<gene>
    <name evidence="6" type="primary">HEXDC</name>
</gene>
<dbReference type="Gene3D" id="3.20.20.80">
    <property type="entry name" value="Glycosidases"/>
    <property type="match status" value="1"/>
</dbReference>
<proteinExistence type="evidence at transcript level"/>